<evidence type="ECO:0000259" key="2">
    <source>
        <dbReference type="Pfam" id="PF01548"/>
    </source>
</evidence>
<feature type="non-terminal residue" evidence="4">
    <location>
        <position position="352"/>
    </location>
</feature>
<name>A0A7V8NX37_9BACT</name>
<dbReference type="InterPro" id="IPR002525">
    <property type="entry name" value="Transp_IS110-like_N"/>
</dbReference>
<keyword evidence="1" id="KW-0175">Coiled coil</keyword>
<dbReference type="Pfam" id="PF02371">
    <property type="entry name" value="Transposase_20"/>
    <property type="match status" value="1"/>
</dbReference>
<dbReference type="Pfam" id="PF01548">
    <property type="entry name" value="DEDD_Tnp_IS110"/>
    <property type="match status" value="1"/>
</dbReference>
<evidence type="ECO:0000259" key="3">
    <source>
        <dbReference type="Pfam" id="PF02371"/>
    </source>
</evidence>
<organism evidence="4 5">
    <name type="scientific">Candidatus Acidiferrum panamense</name>
    <dbReference type="NCBI Taxonomy" id="2741543"/>
    <lineage>
        <taxon>Bacteria</taxon>
        <taxon>Pseudomonadati</taxon>
        <taxon>Acidobacteriota</taxon>
        <taxon>Terriglobia</taxon>
        <taxon>Candidatus Acidiferrales</taxon>
        <taxon>Candidatus Acidiferrum</taxon>
    </lineage>
</organism>
<protein>
    <submittedName>
        <fullName evidence="4">IS110 family transposase</fullName>
    </submittedName>
</protein>
<evidence type="ECO:0000313" key="5">
    <source>
        <dbReference type="Proteomes" id="UP000567293"/>
    </source>
</evidence>
<feature type="domain" description="Transposase IS110-like N-terminal" evidence="2">
    <location>
        <begin position="7"/>
        <end position="137"/>
    </location>
</feature>
<dbReference type="AlphaFoldDB" id="A0A7V8NX37"/>
<dbReference type="Proteomes" id="UP000567293">
    <property type="component" value="Unassembled WGS sequence"/>
</dbReference>
<feature type="coiled-coil region" evidence="1">
    <location>
        <begin position="201"/>
        <end position="228"/>
    </location>
</feature>
<sequence>MCAPTQDRSGREVASFGATTAELLRMAEWLKARQVESVAMESTGVYWIAPHEVLEAQGLQLLLVDTRQLARVPGRDKKSDPTDCEWIQRLHSCGLLMGSFRPKEAVCMLRTLVRDKASLVAERSDWVRRMQKSLDQMNVRVHRAVSDIDGVTGMAILRAIAGGERDAQKLAKLRNRGCSKSKQEIAEQLSGHWRSDHVFSLQQGLKMYDAVQERIAAYEQEILRKLGEMERNEPYEPTAAPLQNANKARTIKNRGQEAKRQALYRMSGVDMTQIDALGVETVEVVLSEYGPDLSRFPTEKQFVSHVTLAPRVPKSGGKPVKKKKRNSASTRVAAALRMAALSLRHSQTALGA</sequence>
<comment type="caution">
    <text evidence="4">The sequence shown here is derived from an EMBL/GenBank/DDBJ whole genome shotgun (WGS) entry which is preliminary data.</text>
</comment>
<dbReference type="InterPro" id="IPR047650">
    <property type="entry name" value="Transpos_IS110"/>
</dbReference>
<reference evidence="4" key="1">
    <citation type="submission" date="2020-06" db="EMBL/GenBank/DDBJ databases">
        <title>Legume-microbial interactions unlock mineral nutrients during tropical forest succession.</title>
        <authorList>
            <person name="Epihov D.Z."/>
        </authorList>
    </citation>
    <scope>NUCLEOTIDE SEQUENCE [LARGE SCALE GENOMIC DNA]</scope>
    <source>
        <strain evidence="4">Pan2503</strain>
    </source>
</reference>
<gene>
    <name evidence="4" type="ORF">HRJ53_29070</name>
</gene>
<dbReference type="EMBL" id="JACDQQ010002815">
    <property type="protein sequence ID" value="MBA0089062.1"/>
    <property type="molecule type" value="Genomic_DNA"/>
</dbReference>
<dbReference type="NCBIfam" id="NF033542">
    <property type="entry name" value="transpos_IS110"/>
    <property type="match status" value="1"/>
</dbReference>
<keyword evidence="5" id="KW-1185">Reference proteome</keyword>
<evidence type="ECO:0000313" key="4">
    <source>
        <dbReference type="EMBL" id="MBA0089062.1"/>
    </source>
</evidence>
<evidence type="ECO:0000256" key="1">
    <source>
        <dbReference type="SAM" id="Coils"/>
    </source>
</evidence>
<dbReference type="PANTHER" id="PTHR33055:SF13">
    <property type="entry name" value="TRANSPOSASE"/>
    <property type="match status" value="1"/>
</dbReference>
<dbReference type="InterPro" id="IPR003346">
    <property type="entry name" value="Transposase_20"/>
</dbReference>
<dbReference type="GO" id="GO:0004803">
    <property type="term" value="F:transposase activity"/>
    <property type="evidence" value="ECO:0007669"/>
    <property type="project" value="InterPro"/>
</dbReference>
<dbReference type="GO" id="GO:0003677">
    <property type="term" value="F:DNA binding"/>
    <property type="evidence" value="ECO:0007669"/>
    <property type="project" value="InterPro"/>
</dbReference>
<feature type="domain" description="Transposase IS116/IS110/IS902 C-terminal" evidence="3">
    <location>
        <begin position="272"/>
        <end position="345"/>
    </location>
</feature>
<dbReference type="PANTHER" id="PTHR33055">
    <property type="entry name" value="TRANSPOSASE FOR INSERTION SEQUENCE ELEMENT IS1111A"/>
    <property type="match status" value="1"/>
</dbReference>
<accession>A0A7V8NX37</accession>
<dbReference type="GO" id="GO:0006313">
    <property type="term" value="P:DNA transposition"/>
    <property type="evidence" value="ECO:0007669"/>
    <property type="project" value="InterPro"/>
</dbReference>
<proteinExistence type="predicted"/>